<gene>
    <name evidence="1" type="ORF">R2E43_38820</name>
</gene>
<sequence length="107" mass="11550">MSAELERLRAENRQLHEAVTSHAVVDQAIGVLVALGRISPTDGFAVLRQVSQHTNIKLSALAECILQHGRGADLPGPVQTELLTALKERFVPTGLFDKSGDAAAWIR</sequence>
<reference evidence="1" key="1">
    <citation type="submission" date="2023-10" db="EMBL/GenBank/DDBJ databases">
        <title>The genome sequence of Streptomyces violaceoruber CGMCC 4.1801.</title>
        <authorList>
            <person name="Mo P."/>
        </authorList>
    </citation>
    <scope>NUCLEOTIDE SEQUENCE</scope>
    <source>
        <strain evidence="1">CGMCC 4.1801</strain>
    </source>
</reference>
<evidence type="ECO:0000313" key="1">
    <source>
        <dbReference type="EMBL" id="WOZ03084.1"/>
    </source>
</evidence>
<protein>
    <submittedName>
        <fullName evidence="1">ANTAR domain-containing protein</fullName>
    </submittedName>
</protein>
<dbReference type="EMBL" id="CP137734">
    <property type="protein sequence ID" value="WOZ03084.1"/>
    <property type="molecule type" value="Genomic_DNA"/>
</dbReference>
<dbReference type="Proteomes" id="UP001303608">
    <property type="component" value="Chromosome"/>
</dbReference>
<accession>A0ACD4WZS2</accession>
<evidence type="ECO:0000313" key="2">
    <source>
        <dbReference type="Proteomes" id="UP001303608"/>
    </source>
</evidence>
<keyword evidence="2" id="KW-1185">Reference proteome</keyword>
<organism evidence="1 2">
    <name type="scientific">Streptomyces violaceoruber</name>
    <dbReference type="NCBI Taxonomy" id="1935"/>
    <lineage>
        <taxon>Bacteria</taxon>
        <taxon>Bacillati</taxon>
        <taxon>Actinomycetota</taxon>
        <taxon>Actinomycetes</taxon>
        <taxon>Kitasatosporales</taxon>
        <taxon>Streptomycetaceae</taxon>
        <taxon>Streptomyces</taxon>
        <taxon>Streptomyces violaceoruber group</taxon>
    </lineage>
</organism>
<name>A0ACD4WZS2_STRVN</name>
<proteinExistence type="predicted"/>